<evidence type="ECO:0000259" key="1">
    <source>
        <dbReference type="Pfam" id="PF01609"/>
    </source>
</evidence>
<dbReference type="Pfam" id="PF01609">
    <property type="entry name" value="DDE_Tnp_1"/>
    <property type="match status" value="1"/>
</dbReference>
<evidence type="ECO:0000313" key="2">
    <source>
        <dbReference type="EMBL" id="SHG01276.1"/>
    </source>
</evidence>
<evidence type="ECO:0000313" key="3">
    <source>
        <dbReference type="Proteomes" id="UP000184036"/>
    </source>
</evidence>
<reference evidence="3" key="1">
    <citation type="submission" date="2016-11" db="EMBL/GenBank/DDBJ databases">
        <authorList>
            <person name="Varghese N."/>
            <person name="Submissions S."/>
        </authorList>
    </citation>
    <scope>NUCLEOTIDE SEQUENCE [LARGE SCALE GENOMIC DNA]</scope>
    <source>
        <strain evidence="3">DSM 19741</strain>
    </source>
</reference>
<dbReference type="GO" id="GO:0004803">
    <property type="term" value="F:transposase activity"/>
    <property type="evidence" value="ECO:0007669"/>
    <property type="project" value="InterPro"/>
</dbReference>
<dbReference type="PANTHER" id="PTHR33408">
    <property type="entry name" value="TRANSPOSASE"/>
    <property type="match status" value="1"/>
</dbReference>
<dbReference type="AlphaFoldDB" id="A0A1M5GC57"/>
<dbReference type="EMBL" id="FQWE01000003">
    <property type="protein sequence ID" value="SHG01276.1"/>
    <property type="molecule type" value="Genomic_DNA"/>
</dbReference>
<proteinExistence type="predicted"/>
<accession>A0A1M5GC57</accession>
<dbReference type="GO" id="GO:0006313">
    <property type="term" value="P:DNA transposition"/>
    <property type="evidence" value="ECO:0007669"/>
    <property type="project" value="InterPro"/>
</dbReference>
<dbReference type="Proteomes" id="UP000184036">
    <property type="component" value="Unassembled WGS sequence"/>
</dbReference>
<dbReference type="STRING" id="271157.SAMN05444396_103413"/>
<gene>
    <name evidence="2" type="ORF">SAMN05444396_103413</name>
</gene>
<dbReference type="InterPro" id="IPR002559">
    <property type="entry name" value="Transposase_11"/>
</dbReference>
<keyword evidence="3" id="KW-1185">Reference proteome</keyword>
<sequence>MYIAYIDNKLAEYNKVLAQEDGDESVKKEVASKVRKHQLQKDKYLNYKEIIDTTGVKQISTSDPASRQIMTRNTIFEVAYNVQTVVDALHNIPIDFKVTNENDSKAMGGMLRRSKTILGHNNFIAIYDKGYHTRSEFAYAERLKIDVLVAIPSVAAHAPDLAFDVEHF</sequence>
<dbReference type="GO" id="GO:0003677">
    <property type="term" value="F:DNA binding"/>
    <property type="evidence" value="ECO:0007669"/>
    <property type="project" value="InterPro"/>
</dbReference>
<dbReference type="OrthoDB" id="1121830at2"/>
<name>A0A1M5GC57_9FLAO</name>
<protein>
    <submittedName>
        <fullName evidence="2">Transposase DDE domain-containing protein</fullName>
    </submittedName>
</protein>
<organism evidence="2 3">
    <name type="scientific">Flavobacterium segetis</name>
    <dbReference type="NCBI Taxonomy" id="271157"/>
    <lineage>
        <taxon>Bacteria</taxon>
        <taxon>Pseudomonadati</taxon>
        <taxon>Bacteroidota</taxon>
        <taxon>Flavobacteriia</taxon>
        <taxon>Flavobacteriales</taxon>
        <taxon>Flavobacteriaceae</taxon>
        <taxon>Flavobacterium</taxon>
    </lineage>
</organism>
<feature type="domain" description="Transposase IS4-like" evidence="1">
    <location>
        <begin position="50"/>
        <end position="153"/>
    </location>
</feature>